<dbReference type="EMBL" id="CP000095">
    <property type="protein sequence ID" value="AAZ57693.1"/>
    <property type="molecule type" value="Genomic_DNA"/>
</dbReference>
<dbReference type="PhylomeDB" id="Q46LD5"/>
<proteinExistence type="predicted"/>
<dbReference type="Proteomes" id="UP000002535">
    <property type="component" value="Chromosome"/>
</dbReference>
<evidence type="ECO:0000313" key="1">
    <source>
        <dbReference type="EMBL" id="AAZ57693.1"/>
    </source>
</evidence>
<evidence type="ECO:0008006" key="3">
    <source>
        <dbReference type="Google" id="ProtNLM"/>
    </source>
</evidence>
<dbReference type="STRING" id="59920.PMN2A_0201"/>
<dbReference type="HOGENOM" id="CLU_709652_0_0_3"/>
<accession>Q46LD5</accession>
<evidence type="ECO:0000313" key="2">
    <source>
        <dbReference type="Proteomes" id="UP000002535"/>
    </source>
</evidence>
<dbReference type="AlphaFoldDB" id="Q46LD5"/>
<organism evidence="1 2">
    <name type="scientific">Prochlorococcus marinus (strain NATL2A)</name>
    <dbReference type="NCBI Taxonomy" id="59920"/>
    <lineage>
        <taxon>Bacteria</taxon>
        <taxon>Bacillati</taxon>
        <taxon>Cyanobacteriota</taxon>
        <taxon>Cyanophyceae</taxon>
        <taxon>Synechococcales</taxon>
        <taxon>Prochlorococcaceae</taxon>
        <taxon>Prochlorococcus</taxon>
    </lineage>
</organism>
<keyword evidence="2" id="KW-1185">Reference proteome</keyword>
<gene>
    <name evidence="1" type="ordered locus">PMN2A_0201</name>
</gene>
<dbReference type="KEGG" id="pmn:PMN2A_0201"/>
<protein>
    <recommendedName>
        <fullName evidence="3">ABC-type sugar transport system</fullName>
    </recommendedName>
</protein>
<sequence>MLLNSLFFIITIFFLIEINHCFRQYSPLVLKPKEFKKIIFNSKHKYITRVEIKNSKKRMEVMIPSFNVHPQLIGIDKNEIINIQTKIKPLHTDEEEHQNNDYWTAYILKGKKSIFVEIEIEYEIKSTAIDKIKCLWLDIEWVNYGPFGSFKRFDGFVLPNSLDISKANSSSTNLVDPIRTHILGSLDDPIRVLESYMPPNYLPTDILTIGESPLAVMQGRYIDYRNVKSNLISRILCKGFHPTSSLATAAGMQTLINISGPTRVIISWLIGGILKLFGVKGMFYRLAGEQARLIDDITGTTPPYDKSIVLGPKDTKTFCINAAKKLNVNVAVVDVNDLGRVKILSTSNVDNAEIIKRSLTSNPAGNANQQTPLVLIRSDETG</sequence>
<dbReference type="SUPFAM" id="SSF144010">
    <property type="entry name" value="CofE-like"/>
    <property type="match status" value="1"/>
</dbReference>
<reference evidence="1 2" key="1">
    <citation type="journal article" date="2007" name="PLoS Genet.">
        <title>Patterns and implications of gene gain and loss in the evolution of Prochlorococcus.</title>
        <authorList>
            <person name="Kettler G.C."/>
            <person name="Martiny A.C."/>
            <person name="Huang K."/>
            <person name="Zucker J."/>
            <person name="Coleman M.L."/>
            <person name="Rodrigue S."/>
            <person name="Chen F."/>
            <person name="Lapidus A."/>
            <person name="Ferriera S."/>
            <person name="Johnson J."/>
            <person name="Steglich C."/>
            <person name="Church G.M."/>
            <person name="Richardson P."/>
            <person name="Chisholm S.W."/>
        </authorList>
    </citation>
    <scope>NUCLEOTIDE SEQUENCE [LARGE SCALE GENOMIC DNA]</scope>
    <source>
        <strain evidence="1 2">NATL2A</strain>
    </source>
</reference>
<name>Q46LD5_PROMT</name>